<gene>
    <name evidence="2" type="ORF">SAMN05192570_1181</name>
</gene>
<accession>A0A1I6PQE3</accession>
<dbReference type="InterPro" id="IPR027417">
    <property type="entry name" value="P-loop_NTPase"/>
</dbReference>
<keyword evidence="1" id="KW-0175">Coiled coil</keyword>
<name>A0A1I6PQE3_9CAUL</name>
<proteinExistence type="predicted"/>
<sequence length="545" mass="60235">MLASPRLKPATANLSLPAKREYLALLEQRARLKREKAERERIEAEAGGWKAEIAKCAADPLYWFDRHVWTYDPRLVGKPGGAYVPFKLWPKQREFITWLKARVDGNEEGLCEKSRDTGVTYLCAGFALWAWLFVPGFKTTFGSRKVDYVDKKDNPDSIFAKLRIMLRRLPPQMLPEGFVWTQHDNYMRISNPATGAVISGEGGEDMGRGGRSSLYVVDEAAFVPNAETVEKALSGNTDVVIWVSSVNGMGNLFARKRHSILKPRQIFRLHWRDDPRKTQEWADAKQASFSDPTTWASEYDIDYSASVEGICIPAIWVESAKRLAALEPRLSPSNQGVTGLDVGAGKSKSVAVTRRGPVVAKPQSRGDPDTTETAHWGLAIAKADGAAFLNFDAPGVGAGVASTLKHNQVAGLTVSAVNTGLPPTERRWPDGRTSEEMFGNSKAEVWWLCRTALQRTHEHVAFIEGRPGGVEHSVSDLLALPSGDKDSDTLCLQLSLVKWEKNEKGKIVIEQKKALARRGIASPDYADALMLTFVDTKPAYSLDNV</sequence>
<dbReference type="Proteomes" id="UP000198788">
    <property type="component" value="Unassembled WGS sequence"/>
</dbReference>
<keyword evidence="3" id="KW-1185">Reference proteome</keyword>
<organism evidence="2 3">
    <name type="scientific">Brevundimonas viscosa</name>
    <dbReference type="NCBI Taxonomy" id="871741"/>
    <lineage>
        <taxon>Bacteria</taxon>
        <taxon>Pseudomonadati</taxon>
        <taxon>Pseudomonadota</taxon>
        <taxon>Alphaproteobacteria</taxon>
        <taxon>Caulobacterales</taxon>
        <taxon>Caulobacteraceae</taxon>
        <taxon>Brevundimonas</taxon>
    </lineage>
</organism>
<dbReference type="EMBL" id="FOZV01000002">
    <property type="protein sequence ID" value="SFS42421.1"/>
    <property type="molecule type" value="Genomic_DNA"/>
</dbReference>
<dbReference type="Gene3D" id="3.30.420.240">
    <property type="match status" value="1"/>
</dbReference>
<reference evidence="3" key="1">
    <citation type="submission" date="2016-10" db="EMBL/GenBank/DDBJ databases">
        <authorList>
            <person name="Varghese N."/>
            <person name="Submissions S."/>
        </authorList>
    </citation>
    <scope>NUCLEOTIDE SEQUENCE [LARGE SCALE GENOMIC DNA]</scope>
    <source>
        <strain evidence="3">CGMCC 1.10683</strain>
    </source>
</reference>
<dbReference type="OrthoDB" id="9775154at2"/>
<dbReference type="Gene3D" id="3.40.50.300">
    <property type="entry name" value="P-loop containing nucleotide triphosphate hydrolases"/>
    <property type="match status" value="1"/>
</dbReference>
<evidence type="ECO:0000256" key="1">
    <source>
        <dbReference type="SAM" id="Coils"/>
    </source>
</evidence>
<dbReference type="STRING" id="871741.SAMN05192570_1181"/>
<dbReference type="RefSeq" id="WP_092307767.1">
    <property type="nucleotide sequence ID" value="NZ_FOZV01000002.1"/>
</dbReference>
<evidence type="ECO:0000313" key="3">
    <source>
        <dbReference type="Proteomes" id="UP000198788"/>
    </source>
</evidence>
<protein>
    <recommendedName>
        <fullName evidence="4">Terminase large subunit</fullName>
    </recommendedName>
</protein>
<feature type="coiled-coil region" evidence="1">
    <location>
        <begin position="23"/>
        <end position="52"/>
    </location>
</feature>
<dbReference type="AlphaFoldDB" id="A0A1I6PQE3"/>
<evidence type="ECO:0000313" key="2">
    <source>
        <dbReference type="EMBL" id="SFS42421.1"/>
    </source>
</evidence>
<evidence type="ECO:0008006" key="4">
    <source>
        <dbReference type="Google" id="ProtNLM"/>
    </source>
</evidence>